<dbReference type="PANTHER" id="PTHR12873">
    <property type="entry name" value="T7-LIKE MITOCHONDRIAL DNA HELICASE"/>
    <property type="match status" value="1"/>
</dbReference>
<dbReference type="Proteomes" id="UP000515154">
    <property type="component" value="Linkage group LG14"/>
</dbReference>
<evidence type="ECO:0000256" key="3">
    <source>
        <dbReference type="ARBA" id="ARBA00022741"/>
    </source>
</evidence>
<keyword evidence="13" id="KW-1135">Mitochondrion nucleoid</keyword>
<keyword evidence="18" id="KW-1185">Reference proteome</keyword>
<evidence type="ECO:0000256" key="9">
    <source>
        <dbReference type="ARBA" id="ARBA00023121"/>
    </source>
</evidence>
<evidence type="ECO:0000256" key="14">
    <source>
        <dbReference type="ARBA" id="ARBA00044969"/>
    </source>
</evidence>
<dbReference type="InterPro" id="IPR034154">
    <property type="entry name" value="TOPRIM_DnaG/twinkle"/>
</dbReference>
<proteinExistence type="predicted"/>
<dbReference type="InterPro" id="IPR027032">
    <property type="entry name" value="Twinkle-like"/>
</dbReference>
<evidence type="ECO:0000256" key="5">
    <source>
        <dbReference type="ARBA" id="ARBA00022801"/>
    </source>
</evidence>
<dbReference type="PROSITE" id="PS51199">
    <property type="entry name" value="SF4_HELICASE"/>
    <property type="match status" value="1"/>
</dbReference>
<gene>
    <name evidence="19" type="primary">LOC115219134</name>
</gene>
<keyword evidence="8" id="KW-0809">Transit peptide</keyword>
<reference evidence="19" key="1">
    <citation type="submission" date="2025-08" db="UniProtKB">
        <authorList>
            <consortium name="RefSeq"/>
        </authorList>
    </citation>
    <scope>IDENTIFICATION</scope>
</reference>
<protein>
    <recommendedName>
        <fullName evidence="14">DNA 5'-3' helicase</fullName>
        <ecNumber evidence="14">5.6.2.3</ecNumber>
    </recommendedName>
    <alternativeName>
        <fullName evidence="16">Twinkle protein, mitochondrial</fullName>
    </alternativeName>
</protein>
<dbReference type="AlphaFoldDB" id="A0A6P7T3X9"/>
<keyword evidence="4" id="KW-0999">Mitochondrion inner membrane</keyword>
<dbReference type="InterPro" id="IPR007694">
    <property type="entry name" value="DNA_helicase_DnaB-like_C"/>
</dbReference>
<keyword evidence="12" id="KW-0413">Isomerase</keyword>
<comment type="subcellular location">
    <subcellularLocation>
        <location evidence="2">Mitochondrion inner membrane</location>
        <topology evidence="2">Peripheral membrane protein</topology>
    </subcellularLocation>
    <subcellularLocation>
        <location evidence="1">Mitochondrion matrix</location>
        <location evidence="1">Mitochondrion nucleoid</location>
    </subcellularLocation>
</comment>
<dbReference type="Gene3D" id="3.40.50.300">
    <property type="entry name" value="P-loop containing nucleotide triphosphate hydrolases"/>
    <property type="match status" value="1"/>
</dbReference>
<evidence type="ECO:0000256" key="8">
    <source>
        <dbReference type="ARBA" id="ARBA00022946"/>
    </source>
</evidence>
<keyword evidence="5" id="KW-0378">Hydrolase</keyword>
<keyword evidence="10" id="KW-0496">Mitochondrion</keyword>
<feature type="domain" description="SF4 helicase" evidence="17">
    <location>
        <begin position="372"/>
        <end position="623"/>
    </location>
</feature>
<evidence type="ECO:0000256" key="7">
    <source>
        <dbReference type="ARBA" id="ARBA00022840"/>
    </source>
</evidence>
<dbReference type="CDD" id="cd01122">
    <property type="entry name" value="Twinkle_C"/>
    <property type="match status" value="1"/>
</dbReference>
<dbReference type="KEGG" id="osn:115219134"/>
<evidence type="ECO:0000256" key="13">
    <source>
        <dbReference type="ARBA" id="ARBA00023271"/>
    </source>
</evidence>
<dbReference type="GO" id="GO:0005524">
    <property type="term" value="F:ATP binding"/>
    <property type="evidence" value="ECO:0007669"/>
    <property type="project" value="UniProtKB-KW"/>
</dbReference>
<keyword evidence="11" id="KW-0472">Membrane</keyword>
<evidence type="ECO:0000256" key="1">
    <source>
        <dbReference type="ARBA" id="ARBA00004436"/>
    </source>
</evidence>
<evidence type="ECO:0000256" key="12">
    <source>
        <dbReference type="ARBA" id="ARBA00023235"/>
    </source>
</evidence>
<dbReference type="RefSeq" id="XP_029645085.1">
    <property type="nucleotide sequence ID" value="XM_029789225.2"/>
</dbReference>
<sequence length="653" mass="74923">MFIHYQKNPVYYQYLLKIWDIVQSNTLKSLSKRHLIQISKKTMQSTFINEDTIVKYLKSKGISFEKQYTSITVTCPKAFNTINKQTKYIYINMISGQFTCQHCRKSGLWEQLQENLNNIFNKKKSEFSTCLKAIPEFKISSDVLRFYNKAIPLKKVDSEIINSWKQSLNCSLLQTATLSKFGVCYDDVRNALIFPSYNENFEISQLKLLGFVTDKDGLTKDLNESLIPRTTISGLFGLSTSKEKHNTEVILTSSEMEAMAVYQITQIPSLALPKRGTVLPVEILPLLERFKKVILWLGTDLCSWQNAKQFAKKLNEHRCFIIRPSEAPSAVKVLQDKMNMSKILNSAIPASPDSIVSFSQLRNNVYFELAQNEEITGIKWKKFLPLNKLLKGHRRGELTVFTGTTGAGKTTFMSEYSLDLCMQGVNTLWGSFEIHNVRLAKTMLMQFSQVNLAKNLDAFENWADKFDQLPLYFMTFFGQEDVKRVIKTMSQAVYLYDIAHVVIDNIQFMMGTNISQGNRFLIQDQIISDFRNFATTSNCHVTLVIHPRKNKDAELLNVASVFGGAKATQEADNVLILQSKYLPSHRVQKFIEVVKNRFDGEKGLMPLRFNREIASYTTPEKKKVTNARKLPLPSNVKEMEEDKIVVHNRDEDD</sequence>
<dbReference type="EC" id="5.6.2.3" evidence="14"/>
<evidence type="ECO:0000256" key="16">
    <source>
        <dbReference type="ARBA" id="ARBA00075597"/>
    </source>
</evidence>
<dbReference type="GO" id="GO:0042645">
    <property type="term" value="C:mitochondrial nucleoid"/>
    <property type="evidence" value="ECO:0007669"/>
    <property type="project" value="UniProtKB-SubCell"/>
</dbReference>
<evidence type="ECO:0000256" key="11">
    <source>
        <dbReference type="ARBA" id="ARBA00023136"/>
    </source>
</evidence>
<evidence type="ECO:0000256" key="2">
    <source>
        <dbReference type="ARBA" id="ARBA00004637"/>
    </source>
</evidence>
<dbReference type="Pfam" id="PF13481">
    <property type="entry name" value="AAA_25"/>
    <property type="match status" value="1"/>
</dbReference>
<accession>A0A6P7T3X9</accession>
<dbReference type="GO" id="GO:0043139">
    <property type="term" value="F:5'-3' DNA helicase activity"/>
    <property type="evidence" value="ECO:0007669"/>
    <property type="project" value="UniProtKB-EC"/>
</dbReference>
<name>A0A6P7T3X9_9MOLL</name>
<dbReference type="GO" id="GO:0005743">
    <property type="term" value="C:mitochondrial inner membrane"/>
    <property type="evidence" value="ECO:0007669"/>
    <property type="project" value="UniProtKB-SubCell"/>
</dbReference>
<dbReference type="GO" id="GO:0016787">
    <property type="term" value="F:hydrolase activity"/>
    <property type="evidence" value="ECO:0007669"/>
    <property type="project" value="UniProtKB-KW"/>
</dbReference>
<evidence type="ECO:0000313" key="18">
    <source>
        <dbReference type="Proteomes" id="UP000515154"/>
    </source>
</evidence>
<dbReference type="CDD" id="cd01029">
    <property type="entry name" value="TOPRIM_primases"/>
    <property type="match status" value="1"/>
</dbReference>
<evidence type="ECO:0000256" key="4">
    <source>
        <dbReference type="ARBA" id="ARBA00022792"/>
    </source>
</evidence>
<evidence type="ECO:0000259" key="17">
    <source>
        <dbReference type="PROSITE" id="PS51199"/>
    </source>
</evidence>
<dbReference type="Gene3D" id="3.40.1360.10">
    <property type="match status" value="1"/>
</dbReference>
<keyword evidence="9" id="KW-0446">Lipid-binding</keyword>
<evidence type="ECO:0000256" key="10">
    <source>
        <dbReference type="ARBA" id="ARBA00023128"/>
    </source>
</evidence>
<dbReference type="InterPro" id="IPR027417">
    <property type="entry name" value="P-loop_NTPase"/>
</dbReference>
<keyword evidence="7" id="KW-0067">ATP-binding</keyword>
<dbReference type="SUPFAM" id="SSF52540">
    <property type="entry name" value="P-loop containing nucleoside triphosphate hydrolases"/>
    <property type="match status" value="1"/>
</dbReference>
<keyword evidence="6" id="KW-0347">Helicase</keyword>
<evidence type="ECO:0000313" key="19">
    <source>
        <dbReference type="RefSeq" id="XP_029645085.1"/>
    </source>
</evidence>
<evidence type="ECO:0000256" key="15">
    <source>
        <dbReference type="ARBA" id="ARBA00048954"/>
    </source>
</evidence>
<dbReference type="PANTHER" id="PTHR12873:SF0">
    <property type="entry name" value="TWINKLE MTDNA HELICASE"/>
    <property type="match status" value="1"/>
</dbReference>
<dbReference type="GO" id="GO:0006264">
    <property type="term" value="P:mitochondrial DNA replication"/>
    <property type="evidence" value="ECO:0007669"/>
    <property type="project" value="TreeGrafter"/>
</dbReference>
<dbReference type="FunFam" id="3.40.50.300:FF:000845">
    <property type="entry name" value="Mitochondrial helicase twinkle"/>
    <property type="match status" value="1"/>
</dbReference>
<organism evidence="18 19">
    <name type="scientific">Octopus sinensis</name>
    <name type="common">East Asian common octopus</name>
    <dbReference type="NCBI Taxonomy" id="2607531"/>
    <lineage>
        <taxon>Eukaryota</taxon>
        <taxon>Metazoa</taxon>
        <taxon>Spiralia</taxon>
        <taxon>Lophotrochozoa</taxon>
        <taxon>Mollusca</taxon>
        <taxon>Cephalopoda</taxon>
        <taxon>Coleoidea</taxon>
        <taxon>Octopodiformes</taxon>
        <taxon>Octopoda</taxon>
        <taxon>Incirrata</taxon>
        <taxon>Octopodidae</taxon>
        <taxon>Octopus</taxon>
    </lineage>
</organism>
<dbReference type="GO" id="GO:0003697">
    <property type="term" value="F:single-stranded DNA binding"/>
    <property type="evidence" value="ECO:0007669"/>
    <property type="project" value="InterPro"/>
</dbReference>
<keyword evidence="3" id="KW-0547">Nucleotide-binding</keyword>
<comment type="catalytic activity">
    <reaction evidence="15">
        <text>ATP + H2O = ADP + phosphate + H(+)</text>
        <dbReference type="Rhea" id="RHEA:13065"/>
        <dbReference type="ChEBI" id="CHEBI:15377"/>
        <dbReference type="ChEBI" id="CHEBI:15378"/>
        <dbReference type="ChEBI" id="CHEBI:30616"/>
        <dbReference type="ChEBI" id="CHEBI:43474"/>
        <dbReference type="ChEBI" id="CHEBI:456216"/>
        <dbReference type="EC" id="5.6.2.3"/>
    </reaction>
</comment>
<evidence type="ECO:0000256" key="6">
    <source>
        <dbReference type="ARBA" id="ARBA00022806"/>
    </source>
</evidence>
<dbReference type="GO" id="GO:0008289">
    <property type="term" value="F:lipid binding"/>
    <property type="evidence" value="ECO:0007669"/>
    <property type="project" value="UniProtKB-KW"/>
</dbReference>